<dbReference type="EMBL" id="JAATJU010023800">
    <property type="protein sequence ID" value="KAH0506970.1"/>
    <property type="molecule type" value="Genomic_DNA"/>
</dbReference>
<organism evidence="2 3">
    <name type="scientific">Microtus ochrogaster</name>
    <name type="common">Prairie vole</name>
    <dbReference type="NCBI Taxonomy" id="79684"/>
    <lineage>
        <taxon>Eukaryota</taxon>
        <taxon>Metazoa</taxon>
        <taxon>Chordata</taxon>
        <taxon>Craniata</taxon>
        <taxon>Vertebrata</taxon>
        <taxon>Euteleostomi</taxon>
        <taxon>Mammalia</taxon>
        <taxon>Eutheria</taxon>
        <taxon>Euarchontoglires</taxon>
        <taxon>Glires</taxon>
        <taxon>Rodentia</taxon>
        <taxon>Myomorpha</taxon>
        <taxon>Muroidea</taxon>
        <taxon>Cricetidae</taxon>
        <taxon>Arvicolinae</taxon>
        <taxon>Microtus</taxon>
    </lineage>
</organism>
<name>A0A8J6G904_MICOH</name>
<dbReference type="GO" id="GO:0051015">
    <property type="term" value="F:actin filament binding"/>
    <property type="evidence" value="ECO:0007669"/>
    <property type="project" value="TreeGrafter"/>
</dbReference>
<dbReference type="InterPro" id="IPR051618">
    <property type="entry name" value="Actin-binding_LIM"/>
</dbReference>
<evidence type="ECO:0000313" key="3">
    <source>
        <dbReference type="Proteomes" id="UP000710432"/>
    </source>
</evidence>
<dbReference type="SMART" id="SM00153">
    <property type="entry name" value="VHP"/>
    <property type="match status" value="1"/>
</dbReference>
<sequence>MRRRSSGREEDEEELLRRRQLQEEQLMKIFPYEMLMVTNRGRNKILRDVDRTRLERHLAPEVFWEIFGMSIQEFDKLPLWRRNDMKKKAKLF</sequence>
<dbReference type="SUPFAM" id="SSF47050">
    <property type="entry name" value="VHP, Villin headpiece domain"/>
    <property type="match status" value="1"/>
</dbReference>
<accession>A0A8J6G904</accession>
<reference evidence="2" key="1">
    <citation type="submission" date="2020-03" db="EMBL/GenBank/DDBJ databases">
        <title>Studies in the Genomics of Life Span.</title>
        <authorList>
            <person name="Glass D."/>
        </authorList>
    </citation>
    <scope>NUCLEOTIDE SEQUENCE</scope>
    <source>
        <strain evidence="2">LTLLF</strain>
        <tissue evidence="2">Muscle</tissue>
    </source>
</reference>
<dbReference type="Gene3D" id="1.10.950.10">
    <property type="entry name" value="Villin headpiece domain"/>
    <property type="match status" value="1"/>
</dbReference>
<dbReference type="InterPro" id="IPR036886">
    <property type="entry name" value="Villin_headpiece_dom_sf"/>
</dbReference>
<dbReference type="InterPro" id="IPR003128">
    <property type="entry name" value="Villin_headpiece"/>
</dbReference>
<dbReference type="PANTHER" id="PTHR24213:SF18">
    <property type="entry name" value="ACTIN-BINDING LIM PROTEIN 1"/>
    <property type="match status" value="1"/>
</dbReference>
<comment type="caution">
    <text evidence="2">The sequence shown here is derived from an EMBL/GenBank/DDBJ whole genome shotgun (WGS) entry which is preliminary data.</text>
</comment>
<dbReference type="GO" id="GO:0030032">
    <property type="term" value="P:lamellipodium assembly"/>
    <property type="evidence" value="ECO:0007669"/>
    <property type="project" value="TreeGrafter"/>
</dbReference>
<dbReference type="GO" id="GO:0001725">
    <property type="term" value="C:stress fiber"/>
    <property type="evidence" value="ECO:0007669"/>
    <property type="project" value="TreeGrafter"/>
</dbReference>
<proteinExistence type="predicted"/>
<dbReference type="PANTHER" id="PTHR24213">
    <property type="entry name" value="ACTIN-BINDING LIM PROTEIN"/>
    <property type="match status" value="1"/>
</dbReference>
<protein>
    <submittedName>
        <fullName evidence="2">Actin-binding LIM protein 1</fullName>
    </submittedName>
</protein>
<dbReference type="FunFam" id="1.10.950.10:FF:000001">
    <property type="entry name" value="actin-binding LIM protein 1 isoform X2"/>
    <property type="match status" value="1"/>
</dbReference>
<gene>
    <name evidence="2" type="ORF">LTLLF_170695</name>
</gene>
<dbReference type="GO" id="GO:0060271">
    <property type="term" value="P:cilium assembly"/>
    <property type="evidence" value="ECO:0007669"/>
    <property type="project" value="TreeGrafter"/>
</dbReference>
<dbReference type="PROSITE" id="PS51089">
    <property type="entry name" value="HP"/>
    <property type="match status" value="1"/>
</dbReference>
<evidence type="ECO:0000313" key="2">
    <source>
        <dbReference type="EMBL" id="KAH0506970.1"/>
    </source>
</evidence>
<dbReference type="GO" id="GO:0007010">
    <property type="term" value="P:cytoskeleton organization"/>
    <property type="evidence" value="ECO:0007669"/>
    <property type="project" value="InterPro"/>
</dbReference>
<dbReference type="Pfam" id="PF02209">
    <property type="entry name" value="VHP"/>
    <property type="match status" value="1"/>
</dbReference>
<dbReference type="AlphaFoldDB" id="A0A8J6G904"/>
<evidence type="ECO:0000259" key="1">
    <source>
        <dbReference type="PROSITE" id="PS51089"/>
    </source>
</evidence>
<feature type="domain" description="HP" evidence="1">
    <location>
        <begin position="24"/>
        <end position="92"/>
    </location>
</feature>
<dbReference type="Proteomes" id="UP000710432">
    <property type="component" value="Unassembled WGS sequence"/>
</dbReference>